<reference evidence="2" key="1">
    <citation type="journal article" date="2020" name="Stud. Mycol.">
        <title>101 Dothideomycetes genomes: a test case for predicting lifestyles and emergence of pathogens.</title>
        <authorList>
            <person name="Haridas S."/>
            <person name="Albert R."/>
            <person name="Binder M."/>
            <person name="Bloem J."/>
            <person name="Labutti K."/>
            <person name="Salamov A."/>
            <person name="Andreopoulos B."/>
            <person name="Baker S."/>
            <person name="Barry K."/>
            <person name="Bills G."/>
            <person name="Bluhm B."/>
            <person name="Cannon C."/>
            <person name="Castanera R."/>
            <person name="Culley D."/>
            <person name="Daum C."/>
            <person name="Ezra D."/>
            <person name="Gonzalez J."/>
            <person name="Henrissat B."/>
            <person name="Kuo A."/>
            <person name="Liang C."/>
            <person name="Lipzen A."/>
            <person name="Lutzoni F."/>
            <person name="Magnuson J."/>
            <person name="Mondo S."/>
            <person name="Nolan M."/>
            <person name="Ohm R."/>
            <person name="Pangilinan J."/>
            <person name="Park H.-J."/>
            <person name="Ramirez L."/>
            <person name="Alfaro M."/>
            <person name="Sun H."/>
            <person name="Tritt A."/>
            <person name="Yoshinaga Y."/>
            <person name="Zwiers L.-H."/>
            <person name="Turgeon B."/>
            <person name="Goodwin S."/>
            <person name="Spatafora J."/>
            <person name="Crous P."/>
            <person name="Grigoriev I."/>
        </authorList>
    </citation>
    <scope>NUCLEOTIDE SEQUENCE</scope>
    <source>
        <strain evidence="2">CBS 122681</strain>
    </source>
</reference>
<evidence type="ECO:0000256" key="1">
    <source>
        <dbReference type="SAM" id="MobiDB-lite"/>
    </source>
</evidence>
<evidence type="ECO:0000313" key="3">
    <source>
        <dbReference type="Proteomes" id="UP000799324"/>
    </source>
</evidence>
<dbReference type="Proteomes" id="UP000799324">
    <property type="component" value="Unassembled WGS sequence"/>
</dbReference>
<dbReference type="OrthoDB" id="3764174at2759"/>
<accession>A0A6A6SYX6</accession>
<proteinExistence type="predicted"/>
<dbReference type="AlphaFoldDB" id="A0A6A6SYX6"/>
<keyword evidence="3" id="KW-1185">Reference proteome</keyword>
<name>A0A6A6SYX6_9PLEO</name>
<protein>
    <submittedName>
        <fullName evidence="2">Uncharacterized protein</fullName>
    </submittedName>
</protein>
<feature type="region of interest" description="Disordered" evidence="1">
    <location>
        <begin position="174"/>
        <end position="218"/>
    </location>
</feature>
<evidence type="ECO:0000313" key="2">
    <source>
        <dbReference type="EMBL" id="KAF2651698.1"/>
    </source>
</evidence>
<sequence>MDNPLFDEAALKSDRTFEQCTPCAQDSQFHNLECGHRIKTPALPEFCGSNCVARPSGVRIDHSPFICPICDEKTIRSKIIHELQRMTENDDHTGSSWWKKHQIAKENVMNCLRHSGQRPCEIVEQLDDPKLQFFQDIAGAEPLVETRECQGTLEDAMSRLDDQKNRVEEQVRVADQTDDFQDNDTRLSGEQSPKAQAMRKKIPRSALKTFKKAGQASQ</sequence>
<organism evidence="2 3">
    <name type="scientific">Lophiostoma macrostomum CBS 122681</name>
    <dbReference type="NCBI Taxonomy" id="1314788"/>
    <lineage>
        <taxon>Eukaryota</taxon>
        <taxon>Fungi</taxon>
        <taxon>Dikarya</taxon>
        <taxon>Ascomycota</taxon>
        <taxon>Pezizomycotina</taxon>
        <taxon>Dothideomycetes</taxon>
        <taxon>Pleosporomycetidae</taxon>
        <taxon>Pleosporales</taxon>
        <taxon>Lophiostomataceae</taxon>
        <taxon>Lophiostoma</taxon>
    </lineage>
</organism>
<dbReference type="EMBL" id="MU004419">
    <property type="protein sequence ID" value="KAF2651698.1"/>
    <property type="molecule type" value="Genomic_DNA"/>
</dbReference>
<gene>
    <name evidence="2" type="ORF">K491DRAFT_728852</name>
</gene>